<dbReference type="SUPFAM" id="SSF103473">
    <property type="entry name" value="MFS general substrate transporter"/>
    <property type="match status" value="1"/>
</dbReference>
<dbReference type="FunFam" id="1.20.1250.20:FF:000018">
    <property type="entry name" value="MFS transporter permease"/>
    <property type="match status" value="1"/>
</dbReference>
<name>A0A168NIU5_ABSGL</name>
<dbReference type="GO" id="GO:0016020">
    <property type="term" value="C:membrane"/>
    <property type="evidence" value="ECO:0007669"/>
    <property type="project" value="UniProtKB-SubCell"/>
</dbReference>
<feature type="transmembrane region" description="Helical" evidence="6">
    <location>
        <begin position="315"/>
        <end position="335"/>
    </location>
</feature>
<dbReference type="OrthoDB" id="2985014at2759"/>
<feature type="transmembrane region" description="Helical" evidence="6">
    <location>
        <begin position="368"/>
        <end position="389"/>
    </location>
</feature>
<evidence type="ECO:0000256" key="6">
    <source>
        <dbReference type="SAM" id="Phobius"/>
    </source>
</evidence>
<evidence type="ECO:0000313" key="8">
    <source>
        <dbReference type="EMBL" id="SAM00621.1"/>
    </source>
</evidence>
<evidence type="ECO:0000256" key="5">
    <source>
        <dbReference type="ARBA" id="ARBA00023136"/>
    </source>
</evidence>
<gene>
    <name evidence="8" type="primary">ABSGL_06336.1 scaffold 8126</name>
</gene>
<evidence type="ECO:0000256" key="2">
    <source>
        <dbReference type="ARBA" id="ARBA00022448"/>
    </source>
</evidence>
<feature type="transmembrane region" description="Helical" evidence="6">
    <location>
        <begin position="141"/>
        <end position="162"/>
    </location>
</feature>
<dbReference type="FunFam" id="1.20.1250.20:FF:000013">
    <property type="entry name" value="MFS general substrate transporter"/>
    <property type="match status" value="1"/>
</dbReference>
<feature type="transmembrane region" description="Helical" evidence="6">
    <location>
        <begin position="117"/>
        <end position="135"/>
    </location>
</feature>
<keyword evidence="3 6" id="KW-0812">Transmembrane</keyword>
<dbReference type="Proteomes" id="UP000078561">
    <property type="component" value="Unassembled WGS sequence"/>
</dbReference>
<feature type="transmembrane region" description="Helical" evidence="6">
    <location>
        <begin position="342"/>
        <end position="362"/>
    </location>
</feature>
<dbReference type="PROSITE" id="PS50850">
    <property type="entry name" value="MFS"/>
    <property type="match status" value="1"/>
</dbReference>
<feature type="domain" description="Major facilitator superfamily (MFS) profile" evidence="7">
    <location>
        <begin position="51"/>
        <end position="460"/>
    </location>
</feature>
<protein>
    <recommendedName>
        <fullName evidence="7">Major facilitator superfamily (MFS) profile domain-containing protein</fullName>
    </recommendedName>
</protein>
<keyword evidence="9" id="KW-1185">Reference proteome</keyword>
<feature type="transmembrane region" description="Helical" evidence="6">
    <location>
        <begin position="88"/>
        <end position="110"/>
    </location>
</feature>
<evidence type="ECO:0000259" key="7">
    <source>
        <dbReference type="PROSITE" id="PS50850"/>
    </source>
</evidence>
<feature type="transmembrane region" description="Helical" evidence="6">
    <location>
        <begin position="283"/>
        <end position="303"/>
    </location>
</feature>
<dbReference type="InterPro" id="IPR020846">
    <property type="entry name" value="MFS_dom"/>
</dbReference>
<evidence type="ECO:0000313" key="9">
    <source>
        <dbReference type="Proteomes" id="UP000078561"/>
    </source>
</evidence>
<dbReference type="OMA" id="WSAINYH"/>
<dbReference type="InterPro" id="IPR011701">
    <property type="entry name" value="MFS"/>
</dbReference>
<feature type="transmembrane region" description="Helical" evidence="6">
    <location>
        <begin position="401"/>
        <end position="425"/>
    </location>
</feature>
<keyword evidence="2" id="KW-0813">Transport</keyword>
<comment type="subcellular location">
    <subcellularLocation>
        <location evidence="1">Membrane</location>
        <topology evidence="1">Multi-pass membrane protein</topology>
    </subcellularLocation>
</comment>
<dbReference type="STRING" id="4829.A0A168NIU5"/>
<dbReference type="GO" id="GO:0022857">
    <property type="term" value="F:transmembrane transporter activity"/>
    <property type="evidence" value="ECO:0007669"/>
    <property type="project" value="InterPro"/>
</dbReference>
<reference evidence="8" key="1">
    <citation type="submission" date="2016-04" db="EMBL/GenBank/DDBJ databases">
        <authorList>
            <person name="Evans L.H."/>
            <person name="Alamgir A."/>
            <person name="Owens N."/>
            <person name="Weber N.D."/>
            <person name="Virtaneva K."/>
            <person name="Barbian K."/>
            <person name="Babar A."/>
            <person name="Rosenke K."/>
        </authorList>
    </citation>
    <scope>NUCLEOTIDE SEQUENCE [LARGE SCALE GENOMIC DNA]</scope>
    <source>
        <strain evidence="8">CBS 101.48</strain>
    </source>
</reference>
<feature type="transmembrane region" description="Helical" evidence="6">
    <location>
        <begin position="208"/>
        <end position="230"/>
    </location>
</feature>
<keyword evidence="4 6" id="KW-1133">Transmembrane helix</keyword>
<organism evidence="8">
    <name type="scientific">Absidia glauca</name>
    <name type="common">Pin mould</name>
    <dbReference type="NCBI Taxonomy" id="4829"/>
    <lineage>
        <taxon>Eukaryota</taxon>
        <taxon>Fungi</taxon>
        <taxon>Fungi incertae sedis</taxon>
        <taxon>Mucoromycota</taxon>
        <taxon>Mucoromycotina</taxon>
        <taxon>Mucoromycetes</taxon>
        <taxon>Mucorales</taxon>
        <taxon>Cunninghamellaceae</taxon>
        <taxon>Absidia</taxon>
    </lineage>
</organism>
<keyword evidence="5 6" id="KW-0472">Membrane</keyword>
<dbReference type="Gene3D" id="1.20.1250.20">
    <property type="entry name" value="MFS general substrate transporter like domains"/>
    <property type="match status" value="2"/>
</dbReference>
<evidence type="ECO:0000256" key="1">
    <source>
        <dbReference type="ARBA" id="ARBA00004141"/>
    </source>
</evidence>
<dbReference type="AlphaFoldDB" id="A0A168NIU5"/>
<accession>A0A168NIU5</accession>
<proteinExistence type="predicted"/>
<dbReference type="PANTHER" id="PTHR43791">
    <property type="entry name" value="PERMEASE-RELATED"/>
    <property type="match status" value="1"/>
</dbReference>
<evidence type="ECO:0000256" key="3">
    <source>
        <dbReference type="ARBA" id="ARBA00022692"/>
    </source>
</evidence>
<dbReference type="EMBL" id="LT553327">
    <property type="protein sequence ID" value="SAM00621.1"/>
    <property type="molecule type" value="Genomic_DNA"/>
</dbReference>
<dbReference type="PANTHER" id="PTHR43791:SF36">
    <property type="entry name" value="TRANSPORTER, PUTATIVE (AFU_ORTHOLOGUE AFUA_6G08340)-RELATED"/>
    <property type="match status" value="1"/>
</dbReference>
<dbReference type="Pfam" id="PF07690">
    <property type="entry name" value="MFS_1"/>
    <property type="match status" value="1"/>
</dbReference>
<feature type="transmembrane region" description="Helical" evidence="6">
    <location>
        <begin position="174"/>
        <end position="196"/>
    </location>
</feature>
<feature type="transmembrane region" description="Helical" evidence="6">
    <location>
        <begin position="431"/>
        <end position="456"/>
    </location>
</feature>
<sequence>MDNTTEKGHHAHHLSESSLSTITTMVAATNLTPEEVQIEEKRIVRALDKHMLPLFCVFYFTDFLDRANIGNATLAGIQSDLNLSSQELSFAISAFYITYIIFEVPSNCILKCTRASIYLSSIMLGWGLITLILAFVTNFTGLFVCRLLLGVAQSGYVPAILYQMSLVYKPSEQTMRVAILLTMASLSGMVSGPLAYASASVSIGLHGWQVLFLLEGIPTVLLSFVSYWLLFDRLVDVSWLTDTQKEVHMHYRLPVKEEDNGERISWRTLLVTFTDWKVWMFSLVYFFQATCMTSLSIFLPTIIKGFGYPTLTSQLLTAPPCVVGSVFVLLSGYLTDRTNYRTPLLLIGFAVMALGYILLLIVHDPWVLYGSLFVVTSGVGIVAAPTVGWSSVNFPNPTIRAVAVASVVMIGNFGSVLASFLYPTANAPHHFFGNAFCLGSATLGFITSGLTGFFLYRANRRFHNASIKYHF</sequence>
<evidence type="ECO:0000256" key="4">
    <source>
        <dbReference type="ARBA" id="ARBA00022989"/>
    </source>
</evidence>
<dbReference type="InParanoid" id="A0A168NIU5"/>
<dbReference type="InterPro" id="IPR036259">
    <property type="entry name" value="MFS_trans_sf"/>
</dbReference>